<evidence type="ECO:0000256" key="1">
    <source>
        <dbReference type="SAM" id="MobiDB-lite"/>
    </source>
</evidence>
<proteinExistence type="predicted"/>
<accession>A0A3N4IE81</accession>
<keyword evidence="2" id="KW-0472">Membrane</keyword>
<name>A0A3N4IE81_ASCIM</name>
<feature type="region of interest" description="Disordered" evidence="1">
    <location>
        <begin position="1"/>
        <end position="22"/>
    </location>
</feature>
<reference evidence="3 4" key="1">
    <citation type="journal article" date="2018" name="Nat. Ecol. Evol.">
        <title>Pezizomycetes genomes reveal the molecular basis of ectomycorrhizal truffle lifestyle.</title>
        <authorList>
            <person name="Murat C."/>
            <person name="Payen T."/>
            <person name="Noel B."/>
            <person name="Kuo A."/>
            <person name="Morin E."/>
            <person name="Chen J."/>
            <person name="Kohler A."/>
            <person name="Krizsan K."/>
            <person name="Balestrini R."/>
            <person name="Da Silva C."/>
            <person name="Montanini B."/>
            <person name="Hainaut M."/>
            <person name="Levati E."/>
            <person name="Barry K.W."/>
            <person name="Belfiori B."/>
            <person name="Cichocki N."/>
            <person name="Clum A."/>
            <person name="Dockter R.B."/>
            <person name="Fauchery L."/>
            <person name="Guy J."/>
            <person name="Iotti M."/>
            <person name="Le Tacon F."/>
            <person name="Lindquist E.A."/>
            <person name="Lipzen A."/>
            <person name="Malagnac F."/>
            <person name="Mello A."/>
            <person name="Molinier V."/>
            <person name="Miyauchi S."/>
            <person name="Poulain J."/>
            <person name="Riccioni C."/>
            <person name="Rubini A."/>
            <person name="Sitrit Y."/>
            <person name="Splivallo R."/>
            <person name="Traeger S."/>
            <person name="Wang M."/>
            <person name="Zifcakova L."/>
            <person name="Wipf D."/>
            <person name="Zambonelli A."/>
            <person name="Paolocci F."/>
            <person name="Nowrousian M."/>
            <person name="Ottonello S."/>
            <person name="Baldrian P."/>
            <person name="Spatafora J.W."/>
            <person name="Henrissat B."/>
            <person name="Nagy L.G."/>
            <person name="Aury J.M."/>
            <person name="Wincker P."/>
            <person name="Grigoriev I.V."/>
            <person name="Bonfante P."/>
            <person name="Martin F.M."/>
        </authorList>
    </citation>
    <scope>NUCLEOTIDE SEQUENCE [LARGE SCALE GENOMIC DNA]</scope>
    <source>
        <strain evidence="3 4">RN42</strain>
    </source>
</reference>
<feature type="compositionally biased region" description="Polar residues" evidence="1">
    <location>
        <begin position="1"/>
        <end position="16"/>
    </location>
</feature>
<evidence type="ECO:0000313" key="4">
    <source>
        <dbReference type="Proteomes" id="UP000275078"/>
    </source>
</evidence>
<evidence type="ECO:0000313" key="3">
    <source>
        <dbReference type="EMBL" id="RPA83767.1"/>
    </source>
</evidence>
<evidence type="ECO:0000256" key="2">
    <source>
        <dbReference type="SAM" id="Phobius"/>
    </source>
</evidence>
<feature type="transmembrane region" description="Helical" evidence="2">
    <location>
        <begin position="138"/>
        <end position="159"/>
    </location>
</feature>
<keyword evidence="2" id="KW-1133">Transmembrane helix</keyword>
<sequence>MADSSASPVTDENTLHQPDGVFSVSPTKAADILTFSGMDLTPPPLPGEASLAGALYHPGRRLSARKLAAGRVKRSVSNKFEALLVSLRLKDPKPTDSFELQLGPGLIRVADVDTREENANAVKVNWGRFLTMKTLKGVVIAAAVVCVATMIGIAIHTHFG</sequence>
<organism evidence="3 4">
    <name type="scientific">Ascobolus immersus RN42</name>
    <dbReference type="NCBI Taxonomy" id="1160509"/>
    <lineage>
        <taxon>Eukaryota</taxon>
        <taxon>Fungi</taxon>
        <taxon>Dikarya</taxon>
        <taxon>Ascomycota</taxon>
        <taxon>Pezizomycotina</taxon>
        <taxon>Pezizomycetes</taxon>
        <taxon>Pezizales</taxon>
        <taxon>Ascobolaceae</taxon>
        <taxon>Ascobolus</taxon>
    </lineage>
</organism>
<gene>
    <name evidence="3" type="ORF">BJ508DRAFT_341369</name>
</gene>
<dbReference type="AlphaFoldDB" id="A0A3N4IE81"/>
<dbReference type="Proteomes" id="UP000275078">
    <property type="component" value="Unassembled WGS sequence"/>
</dbReference>
<dbReference type="EMBL" id="ML119662">
    <property type="protein sequence ID" value="RPA83767.1"/>
    <property type="molecule type" value="Genomic_DNA"/>
</dbReference>
<keyword evidence="4" id="KW-1185">Reference proteome</keyword>
<protein>
    <submittedName>
        <fullName evidence="3">Uncharacterized protein</fullName>
    </submittedName>
</protein>
<keyword evidence="2" id="KW-0812">Transmembrane</keyword>